<organism evidence="1">
    <name type="scientific">Phytophthora nicotianae</name>
    <name type="common">Potato buckeye rot agent</name>
    <name type="synonym">Phytophthora parasitica</name>
    <dbReference type="NCBI Taxonomy" id="4792"/>
    <lineage>
        <taxon>Eukaryota</taxon>
        <taxon>Sar</taxon>
        <taxon>Stramenopiles</taxon>
        <taxon>Oomycota</taxon>
        <taxon>Peronosporomycetes</taxon>
        <taxon>Peronosporales</taxon>
        <taxon>Peronosporaceae</taxon>
        <taxon>Phytophthora</taxon>
    </lineage>
</organism>
<dbReference type="EMBL" id="KI682661">
    <property type="protein sequence ID" value="ETL80700.1"/>
    <property type="molecule type" value="Genomic_DNA"/>
</dbReference>
<name>W2K8K1_PHYNI</name>
<sequence>MGKRFATTRQSIADFKRQVNQRASVACYGMISAHWGRLRTRPFFGWIVDTAKSLFRHYCRVIVAGKCKPYFGVLKPSSPQLE</sequence>
<evidence type="ECO:0000313" key="1">
    <source>
        <dbReference type="EMBL" id="ETL80700.1"/>
    </source>
</evidence>
<reference evidence="1" key="1">
    <citation type="submission" date="2013-11" db="EMBL/GenBank/DDBJ databases">
        <title>The Genome Sequence of Phytophthora parasitica CHvinca01.</title>
        <authorList>
            <consortium name="The Broad Institute Genomics Platform"/>
            <person name="Russ C."/>
            <person name="Tyler B."/>
            <person name="Panabieres F."/>
            <person name="Shan W."/>
            <person name="Tripathy S."/>
            <person name="Grunwald N."/>
            <person name="Machado M."/>
            <person name="Johnson C.S."/>
            <person name="Arredondo F."/>
            <person name="Hong C."/>
            <person name="Coffey M."/>
            <person name="Young S.K."/>
            <person name="Zeng Q."/>
            <person name="Gargeya S."/>
            <person name="Fitzgerald M."/>
            <person name="Abouelleil A."/>
            <person name="Alvarado L."/>
            <person name="Chapman S.B."/>
            <person name="Gainer-Dewar J."/>
            <person name="Goldberg J."/>
            <person name="Griggs A."/>
            <person name="Gujja S."/>
            <person name="Hansen M."/>
            <person name="Howarth C."/>
            <person name="Imamovic A."/>
            <person name="Ireland A."/>
            <person name="Larimer J."/>
            <person name="McCowan C."/>
            <person name="Murphy C."/>
            <person name="Pearson M."/>
            <person name="Poon T.W."/>
            <person name="Priest M."/>
            <person name="Roberts A."/>
            <person name="Saif S."/>
            <person name="Shea T."/>
            <person name="Sykes S."/>
            <person name="Wortman J."/>
            <person name="Nusbaum C."/>
            <person name="Birren B."/>
        </authorList>
    </citation>
    <scope>NUCLEOTIDE SEQUENCE [LARGE SCALE GENOMIC DNA]</scope>
    <source>
        <strain evidence="1">CHvinca01</strain>
    </source>
</reference>
<dbReference type="Proteomes" id="UP000054423">
    <property type="component" value="Unassembled WGS sequence"/>
</dbReference>
<proteinExistence type="predicted"/>
<gene>
    <name evidence="1" type="ORF">L917_18826</name>
</gene>
<protein>
    <submittedName>
        <fullName evidence="1">Uncharacterized protein</fullName>
    </submittedName>
</protein>
<dbReference type="AlphaFoldDB" id="W2K8K1"/>
<accession>W2K8K1</accession>